<organism evidence="4 5">
    <name type="scientific">Uabimicrobium amorphum</name>
    <dbReference type="NCBI Taxonomy" id="2596890"/>
    <lineage>
        <taxon>Bacteria</taxon>
        <taxon>Pseudomonadati</taxon>
        <taxon>Planctomycetota</taxon>
        <taxon>Candidatus Uabimicrobiia</taxon>
        <taxon>Candidatus Uabimicrobiales</taxon>
        <taxon>Candidatus Uabimicrobiaceae</taxon>
        <taxon>Candidatus Uabimicrobium</taxon>
    </lineage>
</organism>
<dbReference type="Pfam" id="PF25954">
    <property type="entry name" value="Beta-barrel_RND_2"/>
    <property type="match status" value="1"/>
</dbReference>
<reference evidence="4 5" key="1">
    <citation type="submission" date="2019-08" db="EMBL/GenBank/DDBJ databases">
        <title>Complete genome sequence of Candidatus Uab amorphum.</title>
        <authorList>
            <person name="Shiratori T."/>
            <person name="Suzuki S."/>
            <person name="Kakizawa Y."/>
            <person name="Ishida K."/>
        </authorList>
    </citation>
    <scope>NUCLEOTIDE SEQUENCE [LARGE SCALE GENOMIC DNA]</scope>
    <source>
        <strain evidence="4 5">SRT547</strain>
    </source>
</reference>
<evidence type="ECO:0000259" key="3">
    <source>
        <dbReference type="Pfam" id="PF25954"/>
    </source>
</evidence>
<dbReference type="Gene3D" id="2.40.30.170">
    <property type="match status" value="1"/>
</dbReference>
<dbReference type="Gene3D" id="2.40.420.20">
    <property type="match status" value="1"/>
</dbReference>
<dbReference type="InterPro" id="IPR006143">
    <property type="entry name" value="RND_pump_MFP"/>
</dbReference>
<dbReference type="AlphaFoldDB" id="A0A5S9ISK4"/>
<dbReference type="Gene3D" id="1.10.287.470">
    <property type="entry name" value="Helix hairpin bin"/>
    <property type="match status" value="1"/>
</dbReference>
<dbReference type="SUPFAM" id="SSF111369">
    <property type="entry name" value="HlyD-like secretion proteins"/>
    <property type="match status" value="2"/>
</dbReference>
<name>A0A5S9ISK4_UABAM</name>
<dbReference type="GO" id="GO:0015562">
    <property type="term" value="F:efflux transmembrane transporter activity"/>
    <property type="evidence" value="ECO:0007669"/>
    <property type="project" value="TreeGrafter"/>
</dbReference>
<dbReference type="InterPro" id="IPR058792">
    <property type="entry name" value="Beta-barrel_RND_2"/>
</dbReference>
<protein>
    <submittedName>
        <fullName evidence="4">Secretion protein HlyD</fullName>
    </submittedName>
</protein>
<evidence type="ECO:0000259" key="2">
    <source>
        <dbReference type="Pfam" id="PF25881"/>
    </source>
</evidence>
<evidence type="ECO:0000256" key="1">
    <source>
        <dbReference type="ARBA" id="ARBA00009477"/>
    </source>
</evidence>
<feature type="domain" description="YbhG-like alpha-helical hairpin" evidence="2">
    <location>
        <begin position="89"/>
        <end position="214"/>
    </location>
</feature>
<sequence length="412" mass="46243">MRNIHYLVFMILCCLGCEEQQKSTGPRVRKVECRQVKAKEMQMSIKATGTTQPATTVDLAFRISGVIKNTHVARGDMVKEKQLLATLEPQDFQLQKQRAQENLNIATSNLVRIKAEARPEELKVAKFRLKAAAKSYDFAKRYYEKQIELGRSSILSSLDLERYKTDAEVAFENVQIAQKELQLVEKGAREEDIIAVSHKVALAEVEVDIAAQNLKYLQIFSPIRGVISYYGIETGEYAVPAKRVVTVEDFYQVKLSVSVPETQILEVKKGLTVNVDIPSVGKSVKGKISYVAANADVIAKTFQVEILIPNKDLSIRGGMFATAHIDVEKPTTGIFIPPQCIQHDAAGDYVFLVSDDIKNPRIIRRNIKMGDLSDNLVQVENGLFVDDWLVHVGHHYVSENELVVAIRKQEEN</sequence>
<dbReference type="GO" id="GO:1990281">
    <property type="term" value="C:efflux pump complex"/>
    <property type="evidence" value="ECO:0007669"/>
    <property type="project" value="TreeGrafter"/>
</dbReference>
<evidence type="ECO:0000313" key="4">
    <source>
        <dbReference type="EMBL" id="BBM87378.1"/>
    </source>
</evidence>
<dbReference type="Proteomes" id="UP000326354">
    <property type="component" value="Chromosome"/>
</dbReference>
<feature type="domain" description="CusB-like beta-barrel" evidence="3">
    <location>
        <begin position="255"/>
        <end position="326"/>
    </location>
</feature>
<keyword evidence="5" id="KW-1185">Reference proteome</keyword>
<proteinExistence type="inferred from homology"/>
<accession>A0A5S9ISK4</accession>
<dbReference type="Pfam" id="PF25881">
    <property type="entry name" value="HH_YBHG"/>
    <property type="match status" value="1"/>
</dbReference>
<dbReference type="NCBIfam" id="TIGR01730">
    <property type="entry name" value="RND_mfp"/>
    <property type="match status" value="1"/>
</dbReference>
<dbReference type="Gene3D" id="2.40.50.100">
    <property type="match status" value="1"/>
</dbReference>
<comment type="similarity">
    <text evidence="1">Belongs to the membrane fusion protein (MFP) (TC 8.A.1) family.</text>
</comment>
<dbReference type="InterPro" id="IPR059052">
    <property type="entry name" value="HH_YbhG-like"/>
</dbReference>
<dbReference type="RefSeq" id="WP_151971400.1">
    <property type="nucleotide sequence ID" value="NZ_AP019860.1"/>
</dbReference>
<dbReference type="OrthoDB" id="281360at2"/>
<gene>
    <name evidence="4" type="ORF">UABAM_05787</name>
</gene>
<dbReference type="KEGG" id="uam:UABAM_05787"/>
<dbReference type="PANTHER" id="PTHR30469">
    <property type="entry name" value="MULTIDRUG RESISTANCE PROTEIN MDTA"/>
    <property type="match status" value="1"/>
</dbReference>
<evidence type="ECO:0000313" key="5">
    <source>
        <dbReference type="Proteomes" id="UP000326354"/>
    </source>
</evidence>
<dbReference type="EMBL" id="AP019860">
    <property type="protein sequence ID" value="BBM87378.1"/>
    <property type="molecule type" value="Genomic_DNA"/>
</dbReference>